<comment type="caution">
    <text evidence="2">The sequence shown here is derived from an EMBL/GenBank/DDBJ whole genome shotgun (WGS) entry which is preliminary data.</text>
</comment>
<keyword evidence="1" id="KW-0812">Transmembrane</keyword>
<dbReference type="RefSeq" id="WP_130937024.1">
    <property type="nucleotide sequence ID" value="NZ_BMEE01000004.1"/>
</dbReference>
<keyword evidence="3" id="KW-1185">Reference proteome</keyword>
<keyword evidence="1" id="KW-0472">Membrane</keyword>
<feature type="transmembrane region" description="Helical" evidence="1">
    <location>
        <begin position="71"/>
        <end position="94"/>
    </location>
</feature>
<gene>
    <name evidence="2" type="ORF">EYD46_10335</name>
</gene>
<dbReference type="EMBL" id="SIRS01000004">
    <property type="protein sequence ID" value="TBN15523.1"/>
    <property type="molecule type" value="Genomic_DNA"/>
</dbReference>
<sequence>MINQKWTNKVLLAFWAFFSFLFICYRFIAGWLYFVGFDSITFIDKILFPHAESHTEENNNYDIGYTYVADIISVVTPPLKYISGILTLLVLIVIKKNTESELDSEISKIGKNYT</sequence>
<organism evidence="2 3">
    <name type="scientific">Hyunsoonleella pacifica</name>
    <dbReference type="NCBI Taxonomy" id="1080224"/>
    <lineage>
        <taxon>Bacteria</taxon>
        <taxon>Pseudomonadati</taxon>
        <taxon>Bacteroidota</taxon>
        <taxon>Flavobacteriia</taxon>
        <taxon>Flavobacteriales</taxon>
        <taxon>Flavobacteriaceae</taxon>
    </lineage>
</organism>
<protein>
    <submittedName>
        <fullName evidence="2">Uncharacterized protein</fullName>
    </submittedName>
</protein>
<reference evidence="2 3" key="1">
    <citation type="journal article" date="2015" name="Int. J. Syst. Evol. Microbiol.">
        <title>Hyunsoonleella pacifica sp. nov., isolated from seawater of South Pacific Gyre.</title>
        <authorList>
            <person name="Gao X."/>
            <person name="Zhang Z."/>
            <person name="Dai X."/>
            <person name="Zhang X.H."/>
        </authorList>
    </citation>
    <scope>NUCLEOTIDE SEQUENCE [LARGE SCALE GENOMIC DNA]</scope>
    <source>
        <strain evidence="2 3">SW033</strain>
    </source>
</reference>
<name>A0A4Q9FP22_9FLAO</name>
<dbReference type="Proteomes" id="UP000292372">
    <property type="component" value="Unassembled WGS sequence"/>
</dbReference>
<feature type="transmembrane region" description="Helical" evidence="1">
    <location>
        <begin position="12"/>
        <end position="34"/>
    </location>
</feature>
<proteinExistence type="predicted"/>
<keyword evidence="1" id="KW-1133">Transmembrane helix</keyword>
<evidence type="ECO:0000256" key="1">
    <source>
        <dbReference type="SAM" id="Phobius"/>
    </source>
</evidence>
<accession>A0A4Q9FP22</accession>
<dbReference type="AlphaFoldDB" id="A0A4Q9FP22"/>
<evidence type="ECO:0000313" key="3">
    <source>
        <dbReference type="Proteomes" id="UP000292372"/>
    </source>
</evidence>
<evidence type="ECO:0000313" key="2">
    <source>
        <dbReference type="EMBL" id="TBN15523.1"/>
    </source>
</evidence>
<dbReference type="OrthoDB" id="9856924at2"/>